<protein>
    <submittedName>
        <fullName evidence="1">Uncharacterized protein</fullName>
    </submittedName>
</protein>
<evidence type="ECO:0000313" key="1">
    <source>
        <dbReference type="EMBL" id="QJA50509.1"/>
    </source>
</evidence>
<accession>A0A6H1ZSQ7</accession>
<reference evidence="1" key="1">
    <citation type="submission" date="2020-03" db="EMBL/GenBank/DDBJ databases">
        <title>The deep terrestrial virosphere.</title>
        <authorList>
            <person name="Holmfeldt K."/>
            <person name="Nilsson E."/>
            <person name="Simone D."/>
            <person name="Lopez-Fernandez M."/>
            <person name="Wu X."/>
            <person name="de Brujin I."/>
            <person name="Lundin D."/>
            <person name="Andersson A."/>
            <person name="Bertilsson S."/>
            <person name="Dopson M."/>
        </authorList>
    </citation>
    <scope>NUCLEOTIDE SEQUENCE</scope>
    <source>
        <strain evidence="3">MM415A00449</strain>
        <strain evidence="2">MM415B01001</strain>
        <strain evidence="1">TM448A01792</strain>
        <strain evidence="4">TM448B01591</strain>
    </source>
</reference>
<proteinExistence type="predicted"/>
<name>A0A6H1ZSQ7_9ZZZZ</name>
<evidence type="ECO:0000313" key="3">
    <source>
        <dbReference type="EMBL" id="QJA82025.1"/>
    </source>
</evidence>
<dbReference type="EMBL" id="MT144789">
    <property type="protein sequence ID" value="QJH99444.1"/>
    <property type="molecule type" value="Genomic_DNA"/>
</dbReference>
<dbReference type="EMBL" id="MT142477">
    <property type="protein sequence ID" value="QJA82025.1"/>
    <property type="molecule type" value="Genomic_DNA"/>
</dbReference>
<dbReference type="EMBL" id="MT141429">
    <property type="protein sequence ID" value="QJA61056.1"/>
    <property type="molecule type" value="Genomic_DNA"/>
</dbReference>
<dbReference type="EMBL" id="MT144200">
    <property type="protein sequence ID" value="QJA50509.1"/>
    <property type="molecule type" value="Genomic_DNA"/>
</dbReference>
<gene>
    <name evidence="3" type="ORF">MM415A00449_0022</name>
    <name evidence="2" type="ORF">MM415B01001_0021</name>
    <name evidence="1" type="ORF">TM448A01792_0001</name>
    <name evidence="4" type="ORF">TM448B01591_0009</name>
</gene>
<evidence type="ECO:0000313" key="4">
    <source>
        <dbReference type="EMBL" id="QJH99444.1"/>
    </source>
</evidence>
<evidence type="ECO:0000313" key="2">
    <source>
        <dbReference type="EMBL" id="QJA61056.1"/>
    </source>
</evidence>
<organism evidence="1">
    <name type="scientific">viral metagenome</name>
    <dbReference type="NCBI Taxonomy" id="1070528"/>
    <lineage>
        <taxon>unclassified sequences</taxon>
        <taxon>metagenomes</taxon>
        <taxon>organismal metagenomes</taxon>
    </lineage>
</organism>
<dbReference type="AlphaFoldDB" id="A0A6H1ZSQ7"/>
<sequence>MDIFAEVVKCLAEGMTRDEIIESLHITPGRFRFIYLYYRRRLILPKSAEDCGKYGNEIMVNLFTYRQSKKQILEIIPEDMAEKFREVNKEWKMGLFKFPGDGRNKFIIVP</sequence>